<dbReference type="PANTHER" id="PTHR10340">
    <property type="entry name" value="SPHINGOMYELIN PHOSPHODIESTERASE"/>
    <property type="match status" value="1"/>
</dbReference>
<evidence type="ECO:0000259" key="3">
    <source>
        <dbReference type="Pfam" id="PF00149"/>
    </source>
</evidence>
<accession>A0A1J0KSC2</accession>
<dbReference type="GO" id="GO:0005615">
    <property type="term" value="C:extracellular space"/>
    <property type="evidence" value="ECO:0007669"/>
    <property type="project" value="TreeGrafter"/>
</dbReference>
<evidence type="ECO:0000313" key="4">
    <source>
        <dbReference type="EMBL" id="APC96599.1"/>
    </source>
</evidence>
<name>A0A1J0KSC2_9GAMM</name>
<dbReference type="KEGG" id="frc:KX01_1417"/>
<organism evidence="4 5">
    <name type="scientific">Francisella frigiditurris</name>
    <dbReference type="NCBI Taxonomy" id="1542390"/>
    <lineage>
        <taxon>Bacteria</taxon>
        <taxon>Pseudomonadati</taxon>
        <taxon>Pseudomonadota</taxon>
        <taxon>Gammaproteobacteria</taxon>
        <taxon>Thiotrichales</taxon>
        <taxon>Francisellaceae</taxon>
        <taxon>Francisella</taxon>
    </lineage>
</organism>
<dbReference type="EMBL" id="CP009654">
    <property type="protein sequence ID" value="APC96599.1"/>
    <property type="molecule type" value="Genomic_DNA"/>
</dbReference>
<keyword evidence="2" id="KW-0325">Glycoprotein</keyword>
<dbReference type="RefSeq" id="WP_071664311.1">
    <property type="nucleotide sequence ID" value="NZ_CP009654.1"/>
</dbReference>
<gene>
    <name evidence="4" type="ORF">KX01_1417</name>
</gene>
<keyword evidence="5" id="KW-1185">Reference proteome</keyword>
<dbReference type="STRING" id="1542390.KX01_1417"/>
<dbReference type="Proteomes" id="UP000182521">
    <property type="component" value="Chromosome"/>
</dbReference>
<dbReference type="InterPro" id="IPR004843">
    <property type="entry name" value="Calcineurin-like_PHP"/>
</dbReference>
<dbReference type="PANTHER" id="PTHR10340:SF57">
    <property type="entry name" value="METALLOPHOS DOMAIN-CONTAINING PROTEIN"/>
    <property type="match status" value="1"/>
</dbReference>
<dbReference type="Pfam" id="PF00149">
    <property type="entry name" value="Metallophos"/>
    <property type="match status" value="1"/>
</dbReference>
<dbReference type="AlphaFoldDB" id="A0A1J0KSC2"/>
<dbReference type="SUPFAM" id="SSF56300">
    <property type="entry name" value="Metallo-dependent phosphatases"/>
    <property type="match status" value="1"/>
</dbReference>
<evidence type="ECO:0000256" key="1">
    <source>
        <dbReference type="ARBA" id="ARBA00022801"/>
    </source>
</evidence>
<protein>
    <submittedName>
        <fullName evidence="4">Calcineurin-like phosphoesterase family protein</fullName>
    </submittedName>
</protein>
<dbReference type="OrthoDB" id="106957at2"/>
<dbReference type="InterPro" id="IPR029052">
    <property type="entry name" value="Metallo-depent_PP-like"/>
</dbReference>
<feature type="domain" description="Calcineurin-like phosphoesterase" evidence="3">
    <location>
        <begin position="25"/>
        <end position="283"/>
    </location>
</feature>
<proteinExistence type="predicted"/>
<reference evidence="5" key="1">
    <citation type="submission" date="2014-10" db="EMBL/GenBank/DDBJ databases">
        <authorList>
            <person name="Kuske C.R."/>
            <person name="Challacombe J.F."/>
            <person name="Daligault H.E."/>
            <person name="Davenport K.W."/>
            <person name="Johnson S.L."/>
            <person name="Siddaramappa S."/>
            <person name="Petersen J.M."/>
        </authorList>
    </citation>
    <scope>NUCLEOTIDE SEQUENCE [LARGE SCALE GENOMIC DNA]</scope>
    <source>
        <strain evidence="5">CA97-1460</strain>
    </source>
</reference>
<evidence type="ECO:0000313" key="5">
    <source>
        <dbReference type="Proteomes" id="UP000182521"/>
    </source>
</evidence>
<dbReference type="GO" id="GO:0008081">
    <property type="term" value="F:phosphoric diester hydrolase activity"/>
    <property type="evidence" value="ECO:0007669"/>
    <property type="project" value="TreeGrafter"/>
</dbReference>
<keyword evidence="1" id="KW-0378">Hydrolase</keyword>
<sequence length="403" mass="46108">MKKILIIAILLNIITFGYASDKEYNFLVITDIHLDINKKTPMVIDPAKFNRENELDKNTFDKMINLITNDLGKSIPKPNSILMLGDMVKHPTPGENNPIETVVDNELYIYRSFDEKFSNIPVLYTFGNNDNIIHYGNFNIRGLSPYTISKNNNFDGFISHTNYCFSDVPKPCLLAENTIDGYYIAMLDDKLELINLNSVLFSRKYDGTGGEKKSKEELEFLSNQLKKAKDKGNSVLIATHIPVGNDSYDNKNLWTKEYTEEFIKIIKEYKNTVIGIVNGHTHVDEVRILPIDENTNIGEYTTTSLTTVITNAPGFKSFTLAENNGKWTIKDYSAYSFIEPKQNDLGIKKLYTFTNEYCDKNSYKENINNCLKNVTLDKMSKFTFIENPNAKPRQLTNKSLYIS</sequence>
<evidence type="ECO:0000256" key="2">
    <source>
        <dbReference type="ARBA" id="ARBA00023180"/>
    </source>
</evidence>
<dbReference type="Gene3D" id="3.60.21.10">
    <property type="match status" value="1"/>
</dbReference>